<dbReference type="Pfam" id="PF03063">
    <property type="entry name" value="Prismane"/>
    <property type="match status" value="1"/>
</dbReference>
<dbReference type="InterPro" id="IPR004137">
    <property type="entry name" value="HCP/CODH"/>
</dbReference>
<dbReference type="NCBIfam" id="TIGR01702">
    <property type="entry name" value="CO_DH_cata"/>
    <property type="match status" value="1"/>
</dbReference>
<reference evidence="10 11" key="1">
    <citation type="submission" date="2009-01" db="EMBL/GenBank/DDBJ databases">
        <title>Complete sequence of Clostridium cellulolyticum H10.</title>
        <authorList>
            <consortium name="US DOE Joint Genome Institute"/>
            <person name="Lucas S."/>
            <person name="Copeland A."/>
            <person name="Lapidus A."/>
            <person name="Glavina del Rio T."/>
            <person name="Dalin E."/>
            <person name="Tice H."/>
            <person name="Bruce D."/>
            <person name="Goodwin L."/>
            <person name="Pitluck S."/>
            <person name="Chertkov O."/>
            <person name="Saunders E."/>
            <person name="Brettin T."/>
            <person name="Detter J.C."/>
            <person name="Han C."/>
            <person name="Larimer F."/>
            <person name="Land M."/>
            <person name="Hauser L."/>
            <person name="Kyrpides N."/>
            <person name="Ivanova N."/>
            <person name="Zhou J."/>
            <person name="Richardson P."/>
        </authorList>
    </citation>
    <scope>NUCLEOTIDE SEQUENCE [LARGE SCALE GENOMIC DNA]</scope>
    <source>
        <strain evidence="11">ATCC 35319 / DSM 5812 / JCM 6584 / H10</strain>
    </source>
</reference>
<dbReference type="InterPro" id="IPR016099">
    <property type="entry name" value="Prismane-like_a/b-sand"/>
</dbReference>
<dbReference type="Proteomes" id="UP000001349">
    <property type="component" value="Chromosome"/>
</dbReference>
<dbReference type="KEGG" id="cce:Ccel_0438"/>
<proteinExistence type="predicted"/>
<evidence type="ECO:0000256" key="1">
    <source>
        <dbReference type="ARBA" id="ARBA00001966"/>
    </source>
</evidence>
<keyword evidence="8" id="KW-0411">Iron-sulfur</keyword>
<protein>
    <recommendedName>
        <fullName evidence="2">anaerobic carbon-monoxide dehydrogenase</fullName>
        <ecNumber evidence="2">1.2.7.4</ecNumber>
    </recommendedName>
</protein>
<dbReference type="EC" id="1.2.7.4" evidence="2"/>
<evidence type="ECO:0000256" key="6">
    <source>
        <dbReference type="ARBA" id="ARBA00023002"/>
    </source>
</evidence>
<name>B8I6C8_RUMCH</name>
<dbReference type="OrthoDB" id="5478720at2"/>
<sequence>MNFRYHHTKFDHSENHHHNDSGCNDYATAVAEYRKSFASKKEVLEQTPDPAVKAMLLYMEEKGCETVFDRFDAQKPQCGFGLAGVCCRICNMGPCKITKKSPKGVCGADADVIVARNILRSVAAGAAEHGARGRESMLALKYASEGRIKFPIEGENKVLATAKAFGLDTENKSIKELAGLIADILLEDLSRTIPGPHHTLNAFASKERINVWSNLDIIPISPYHEVFESLNRTGTGNDSDWENIMKQMLRTGVAFAWSCVLGSSIAMDSLFGLPVRSTSKVNIGALEKGYVNIGIHGHSPVLVSEIVKLGNSDEFQELARQNGALGIKFYGICCSGLSAMYRYGGVIPLSNAIGAELVLGTGALDLWVADVQDVFPSIMEVASCFKTTVVTTSDSARLPGAEHYGFDHHHSNIDQTSELATKILNRAIESFTQRREVPVYIPPYEIEAEVGFSVEYINRHFGSVKPIAEALKNGEILGIVNLVGCNNPRIVYEKAIVELTDILLENNVLVLTNGCASFPLMKLGYCSTAALERTGDNLKGFLKDLPPVWHMGECLDNARASALFKAVAETSDIYIKDMPYAFASPEWSNEKGICAALSFRLLGIDSYHCVYAPTQGSDNVTEFMSNGTKDILGSRMIVNVNHIELANEIVNDLKVQRKALGWD</sequence>
<keyword evidence="3" id="KW-0004">4Fe-4S</keyword>
<dbReference type="PANTHER" id="PTHR30109">
    <property type="entry name" value="HYDROXYLAMINE REDUCTASE"/>
    <property type="match status" value="1"/>
</dbReference>
<keyword evidence="6" id="KW-0560">Oxidoreductase</keyword>
<dbReference type="Gene3D" id="3.40.50.2030">
    <property type="match status" value="2"/>
</dbReference>
<dbReference type="GO" id="GO:0050418">
    <property type="term" value="F:hydroxylamine reductase activity"/>
    <property type="evidence" value="ECO:0007669"/>
    <property type="project" value="TreeGrafter"/>
</dbReference>
<evidence type="ECO:0000256" key="2">
    <source>
        <dbReference type="ARBA" id="ARBA00012819"/>
    </source>
</evidence>
<dbReference type="SMR" id="B8I6C8"/>
<dbReference type="GO" id="GO:0006091">
    <property type="term" value="P:generation of precursor metabolites and energy"/>
    <property type="evidence" value="ECO:0007669"/>
    <property type="project" value="InterPro"/>
</dbReference>
<dbReference type="RefSeq" id="WP_012634882.1">
    <property type="nucleotide sequence ID" value="NC_011898.1"/>
</dbReference>
<evidence type="ECO:0000256" key="4">
    <source>
        <dbReference type="ARBA" id="ARBA00022596"/>
    </source>
</evidence>
<comment type="catalytic activity">
    <reaction evidence="9">
        <text>CO + 2 oxidized [2Fe-2S]-[ferredoxin] + H2O = 2 reduced [2Fe-2S]-[ferredoxin] + CO2 + 2 H(+)</text>
        <dbReference type="Rhea" id="RHEA:21040"/>
        <dbReference type="Rhea" id="RHEA-COMP:10000"/>
        <dbReference type="Rhea" id="RHEA-COMP:10001"/>
        <dbReference type="ChEBI" id="CHEBI:15377"/>
        <dbReference type="ChEBI" id="CHEBI:15378"/>
        <dbReference type="ChEBI" id="CHEBI:16526"/>
        <dbReference type="ChEBI" id="CHEBI:17245"/>
        <dbReference type="ChEBI" id="CHEBI:33737"/>
        <dbReference type="ChEBI" id="CHEBI:33738"/>
        <dbReference type="EC" id="1.2.7.4"/>
    </reaction>
</comment>
<dbReference type="STRING" id="394503.Ccel_0438"/>
<evidence type="ECO:0000313" key="11">
    <source>
        <dbReference type="Proteomes" id="UP000001349"/>
    </source>
</evidence>
<dbReference type="InterPro" id="IPR010047">
    <property type="entry name" value="CODH"/>
</dbReference>
<organism evidence="10 11">
    <name type="scientific">Ruminiclostridium cellulolyticum (strain ATCC 35319 / DSM 5812 / JCM 6584 / H10)</name>
    <name type="common">Clostridium cellulolyticum</name>
    <dbReference type="NCBI Taxonomy" id="394503"/>
    <lineage>
        <taxon>Bacteria</taxon>
        <taxon>Bacillati</taxon>
        <taxon>Bacillota</taxon>
        <taxon>Clostridia</taxon>
        <taxon>Eubacteriales</taxon>
        <taxon>Oscillospiraceae</taxon>
        <taxon>Ruminiclostridium</taxon>
    </lineage>
</organism>
<keyword evidence="11" id="KW-1185">Reference proteome</keyword>
<dbReference type="GO" id="GO:0051539">
    <property type="term" value="F:4 iron, 4 sulfur cluster binding"/>
    <property type="evidence" value="ECO:0007669"/>
    <property type="project" value="UniProtKB-KW"/>
</dbReference>
<evidence type="ECO:0000256" key="8">
    <source>
        <dbReference type="ARBA" id="ARBA00023014"/>
    </source>
</evidence>
<dbReference type="AlphaFoldDB" id="B8I6C8"/>
<keyword evidence="4" id="KW-0533">Nickel</keyword>
<dbReference type="GO" id="GO:0016151">
    <property type="term" value="F:nickel cation binding"/>
    <property type="evidence" value="ECO:0007669"/>
    <property type="project" value="InterPro"/>
</dbReference>
<dbReference type="eggNOG" id="COG1151">
    <property type="taxonomic scope" value="Bacteria"/>
</dbReference>
<evidence type="ECO:0000313" key="10">
    <source>
        <dbReference type="EMBL" id="ACL74820.1"/>
    </source>
</evidence>
<dbReference type="GO" id="GO:0043885">
    <property type="term" value="F:anaerobic carbon-monoxide dehydrogenase activity"/>
    <property type="evidence" value="ECO:0007669"/>
    <property type="project" value="UniProtKB-EC"/>
</dbReference>
<dbReference type="InterPro" id="IPR016101">
    <property type="entry name" value="CO_DH_a-bundle"/>
</dbReference>
<keyword evidence="7" id="KW-0408">Iron</keyword>
<dbReference type="InterPro" id="IPR011254">
    <property type="entry name" value="Prismane-like_sf"/>
</dbReference>
<dbReference type="GO" id="GO:0042542">
    <property type="term" value="P:response to hydrogen peroxide"/>
    <property type="evidence" value="ECO:0007669"/>
    <property type="project" value="TreeGrafter"/>
</dbReference>
<evidence type="ECO:0000256" key="9">
    <source>
        <dbReference type="ARBA" id="ARBA00048733"/>
    </source>
</evidence>
<evidence type="ECO:0000256" key="7">
    <source>
        <dbReference type="ARBA" id="ARBA00023004"/>
    </source>
</evidence>
<evidence type="ECO:0000256" key="5">
    <source>
        <dbReference type="ARBA" id="ARBA00022723"/>
    </source>
</evidence>
<dbReference type="EMBL" id="CP001348">
    <property type="protein sequence ID" value="ACL74820.1"/>
    <property type="molecule type" value="Genomic_DNA"/>
</dbReference>
<accession>B8I6C8</accession>
<gene>
    <name evidence="10" type="ordered locus">Ccel_0438</name>
</gene>
<dbReference type="PANTHER" id="PTHR30109:SF4">
    <property type="entry name" value="CARBON MONOXIDE DEHYDROGENASE"/>
    <property type="match status" value="1"/>
</dbReference>
<dbReference type="SUPFAM" id="SSF56821">
    <property type="entry name" value="Prismane protein-like"/>
    <property type="match status" value="1"/>
</dbReference>
<dbReference type="GO" id="GO:0004601">
    <property type="term" value="F:peroxidase activity"/>
    <property type="evidence" value="ECO:0007669"/>
    <property type="project" value="TreeGrafter"/>
</dbReference>
<comment type="cofactor">
    <cofactor evidence="1">
        <name>[4Fe-4S] cluster</name>
        <dbReference type="ChEBI" id="CHEBI:49883"/>
    </cofactor>
</comment>
<keyword evidence="5" id="KW-0479">Metal-binding</keyword>
<dbReference type="Gene3D" id="1.20.1270.30">
    <property type="match status" value="1"/>
</dbReference>
<evidence type="ECO:0000256" key="3">
    <source>
        <dbReference type="ARBA" id="ARBA00022485"/>
    </source>
</evidence>
<dbReference type="HOGENOM" id="CLU_030631_0_0_9"/>